<gene>
    <name evidence="3" type="ORF">NB063_17435</name>
</gene>
<keyword evidence="2" id="KW-0472">Membrane</keyword>
<accession>A0ABT0U626</accession>
<comment type="caution">
    <text evidence="3">The sequence shown here is derived from an EMBL/GenBank/DDBJ whole genome shotgun (WGS) entry which is preliminary data.</text>
</comment>
<feature type="compositionally biased region" description="Basic residues" evidence="1">
    <location>
        <begin position="1"/>
        <end position="19"/>
    </location>
</feature>
<keyword evidence="4" id="KW-1185">Reference proteome</keyword>
<keyword evidence="2" id="KW-0812">Transmembrane</keyword>
<feature type="transmembrane region" description="Helical" evidence="2">
    <location>
        <begin position="33"/>
        <end position="51"/>
    </location>
</feature>
<proteinExistence type="predicted"/>
<evidence type="ECO:0000256" key="2">
    <source>
        <dbReference type="SAM" id="Phobius"/>
    </source>
</evidence>
<dbReference type="EMBL" id="JAMQBK010000046">
    <property type="protein sequence ID" value="MCM2372394.1"/>
    <property type="molecule type" value="Genomic_DNA"/>
</dbReference>
<sequence>MAKKSSQKRKRQSKKKRSRHNQDPTAPKPITRLQLGIVITIGLGLAALIVVNTEAMDRPITVALISICIGIALIIVGAFSAPHAWVEAVDDATRHRSYREGGRRLNPLLSKIQKVTVPLLFLFSFVNVLLNPRRTWPAIAWIGSGSILIFGTIVMLAALSDG</sequence>
<keyword evidence="2" id="KW-1133">Transmembrane helix</keyword>
<feature type="transmembrane region" description="Helical" evidence="2">
    <location>
        <begin position="136"/>
        <end position="159"/>
    </location>
</feature>
<evidence type="ECO:0000313" key="3">
    <source>
        <dbReference type="EMBL" id="MCM2372394.1"/>
    </source>
</evidence>
<dbReference type="RefSeq" id="WP_250930028.1">
    <property type="nucleotide sequence ID" value="NZ_JAMQBK010000046.1"/>
</dbReference>
<feature type="transmembrane region" description="Helical" evidence="2">
    <location>
        <begin position="63"/>
        <end position="86"/>
    </location>
</feature>
<protein>
    <submittedName>
        <fullName evidence="3">Uncharacterized protein</fullName>
    </submittedName>
</protein>
<organism evidence="3 4">
    <name type="scientific">Aporhodopirellula aestuarii</name>
    <dbReference type="NCBI Taxonomy" id="2950107"/>
    <lineage>
        <taxon>Bacteria</taxon>
        <taxon>Pseudomonadati</taxon>
        <taxon>Planctomycetota</taxon>
        <taxon>Planctomycetia</taxon>
        <taxon>Pirellulales</taxon>
        <taxon>Pirellulaceae</taxon>
        <taxon>Aporhodopirellula</taxon>
    </lineage>
</organism>
<feature type="region of interest" description="Disordered" evidence="1">
    <location>
        <begin position="1"/>
        <end position="28"/>
    </location>
</feature>
<dbReference type="Proteomes" id="UP001202961">
    <property type="component" value="Unassembled WGS sequence"/>
</dbReference>
<name>A0ABT0U626_9BACT</name>
<reference evidence="3 4" key="1">
    <citation type="journal article" date="2022" name="Syst. Appl. Microbiol.">
        <title>Rhodopirellula aestuarii sp. nov., a novel member of the genus Rhodopirellula isolated from brackish sediments collected in the Tagus River estuary, Portugal.</title>
        <authorList>
            <person name="Vitorino I.R."/>
            <person name="Klimek D."/>
            <person name="Calusinska M."/>
            <person name="Lobo-da-Cunha A."/>
            <person name="Vasconcelos V."/>
            <person name="Lage O.M."/>
        </authorList>
    </citation>
    <scope>NUCLEOTIDE SEQUENCE [LARGE SCALE GENOMIC DNA]</scope>
    <source>
        <strain evidence="3 4">ICT_H3.1</strain>
    </source>
</reference>
<evidence type="ECO:0000256" key="1">
    <source>
        <dbReference type="SAM" id="MobiDB-lite"/>
    </source>
</evidence>
<evidence type="ECO:0000313" key="4">
    <source>
        <dbReference type="Proteomes" id="UP001202961"/>
    </source>
</evidence>
<feature type="transmembrane region" description="Helical" evidence="2">
    <location>
        <begin position="112"/>
        <end position="130"/>
    </location>
</feature>